<evidence type="ECO:0000313" key="9">
    <source>
        <dbReference type="EMBL" id="QNE90080.1"/>
    </source>
</evidence>
<keyword evidence="7" id="KW-0007">Acetylation</keyword>
<dbReference type="Pfam" id="PF01740">
    <property type="entry name" value="STAS"/>
    <property type="match status" value="1"/>
</dbReference>
<evidence type="ECO:0000313" key="10">
    <source>
        <dbReference type="Proteomes" id="UP000515743"/>
    </source>
</evidence>
<comment type="catalytic activity">
    <reaction evidence="5 7">
        <text>L-glutamine + H2O = L-glutamate + NH4(+)</text>
        <dbReference type="Rhea" id="RHEA:15889"/>
        <dbReference type="ChEBI" id="CHEBI:15377"/>
        <dbReference type="ChEBI" id="CHEBI:28938"/>
        <dbReference type="ChEBI" id="CHEBI:29985"/>
        <dbReference type="ChEBI" id="CHEBI:58359"/>
        <dbReference type="EC" id="3.5.1.2"/>
    </reaction>
</comment>
<proteinExistence type="inferred from homology"/>
<dbReference type="GO" id="GO:0004359">
    <property type="term" value="F:glutaminase activity"/>
    <property type="evidence" value="ECO:0007669"/>
    <property type="project" value="UniProtKB-UniRule"/>
</dbReference>
<dbReference type="EMBL" id="CP059404">
    <property type="protein sequence ID" value="QNE90080.1"/>
    <property type="molecule type" value="Genomic_DNA"/>
</dbReference>
<dbReference type="NCBIfam" id="NF002134">
    <property type="entry name" value="PRK00971.1-4"/>
    <property type="match status" value="1"/>
</dbReference>
<keyword evidence="4 7" id="KW-0378">Hydrolase</keyword>
<dbReference type="PROSITE" id="PS50801">
    <property type="entry name" value="STAS"/>
    <property type="match status" value="1"/>
</dbReference>
<feature type="binding site" evidence="7">
    <location>
        <position position="261"/>
    </location>
    <ligand>
        <name>substrate</name>
    </ligand>
</feature>
<evidence type="ECO:0000256" key="1">
    <source>
        <dbReference type="ARBA" id="ARBA00011076"/>
    </source>
</evidence>
<dbReference type="Gene3D" id="3.30.750.24">
    <property type="entry name" value="STAS domain"/>
    <property type="match status" value="1"/>
</dbReference>
<dbReference type="FunFam" id="3.40.710.10:FF:000005">
    <property type="entry name" value="Glutaminase"/>
    <property type="match status" value="1"/>
</dbReference>
<dbReference type="KEGG" id="cik:H0194_03440"/>
<feature type="binding site" evidence="7">
    <location>
        <position position="160"/>
    </location>
    <ligand>
        <name>substrate</name>
    </ligand>
</feature>
<dbReference type="NCBIfam" id="TIGR03814">
    <property type="entry name" value="Gln_ase"/>
    <property type="match status" value="1"/>
</dbReference>
<dbReference type="GO" id="GO:0006537">
    <property type="term" value="P:glutamate biosynthetic process"/>
    <property type="evidence" value="ECO:0007669"/>
    <property type="project" value="TreeGrafter"/>
</dbReference>
<evidence type="ECO:0000256" key="3">
    <source>
        <dbReference type="ARBA" id="ARBA00012918"/>
    </source>
</evidence>
<dbReference type="InterPro" id="IPR015868">
    <property type="entry name" value="Glutaminase"/>
</dbReference>
<name>A0A7G7CR64_9CORY</name>
<comment type="similarity">
    <text evidence="1 7">Belongs to the glutaminase family.</text>
</comment>
<sequence length="447" mass="48888">MQTPIPFYLKEILDQAKPNTDGEVADYIPVLAKADPERLGLALCTTTGHVYSVGDDEVEFSIQSISKPFVYALALQELGVEAVKKVVGMEPSGEAFNELSLGEEDHRPVNPMINAGAMTTTQLINGVDSGVEERVERIRSFLSKLAGRELQIDQEVLDSEMEGADRNLSLAHMLRSYGIIEDEAHDAVLTYTQQCAINVTVKDLAIMAATLANGGTNPVTEEKLLDADVCQLTMAVMSSAGMYDGAGRWMANVGIPAKSGVAGGLLGMLPGQLGIASFSPRLNEEGNSVRGVEMFRRLSQDMGLHLMSTEERYGIQPIRNVIHEGADSYFYIQGRINFNAAETILHELFDYDLKDQNVIVDISRVNAVNRMGRRMLKEGLRRLREAGHEIAIVDPDNVMPNLEMRDGTMVPVREQEGALDPDEELRDEAATLTALAEESAAEESSTN</sequence>
<dbReference type="SUPFAM" id="SSF52091">
    <property type="entry name" value="SpoIIaa-like"/>
    <property type="match status" value="1"/>
</dbReference>
<dbReference type="InterPro" id="IPR012338">
    <property type="entry name" value="Beta-lactam/transpept-like"/>
</dbReference>
<evidence type="ECO:0000259" key="8">
    <source>
        <dbReference type="PROSITE" id="PS50801"/>
    </source>
</evidence>
<dbReference type="HAMAP" id="MF_00313">
    <property type="entry name" value="Glutaminase"/>
    <property type="match status" value="1"/>
</dbReference>
<gene>
    <name evidence="7" type="primary">glsA</name>
    <name evidence="9" type="ORF">H0194_03440</name>
</gene>
<organism evidence="9 10">
    <name type="scientific">Corynebacterium incognita</name>
    <dbReference type="NCBI Taxonomy" id="2754725"/>
    <lineage>
        <taxon>Bacteria</taxon>
        <taxon>Bacillati</taxon>
        <taxon>Actinomycetota</taxon>
        <taxon>Actinomycetes</taxon>
        <taxon>Mycobacteriales</taxon>
        <taxon>Corynebacteriaceae</taxon>
        <taxon>Corynebacterium</taxon>
    </lineage>
</organism>
<dbReference type="EC" id="3.5.1.2" evidence="3 7"/>
<dbReference type="AlphaFoldDB" id="A0A7G7CR64"/>
<feature type="binding site" evidence="7">
    <location>
        <position position="243"/>
    </location>
    <ligand>
        <name>substrate</name>
    </ligand>
</feature>
<comment type="subunit">
    <text evidence="2 7">Homotetramer.</text>
</comment>
<dbReference type="PANTHER" id="PTHR12544:SF29">
    <property type="entry name" value="GLUTAMINASE"/>
    <property type="match status" value="1"/>
</dbReference>
<reference evidence="9 10" key="1">
    <citation type="submission" date="2020-07" db="EMBL/GenBank/DDBJ databases">
        <title>Complete genome and description of Corynebacterium incognita strain Marseille-Q3630 sp. nov.</title>
        <authorList>
            <person name="Boxberger M."/>
        </authorList>
    </citation>
    <scope>NUCLEOTIDE SEQUENCE [LARGE SCALE GENOMIC DNA]</scope>
    <source>
        <strain evidence="9 10">Marseille-Q3630</strain>
    </source>
</reference>
<evidence type="ECO:0000256" key="7">
    <source>
        <dbReference type="HAMAP-Rule" id="MF_00313"/>
    </source>
</evidence>
<protein>
    <recommendedName>
        <fullName evidence="6 7">Glutaminase</fullName>
        <ecNumber evidence="3 7">3.5.1.2</ecNumber>
    </recommendedName>
</protein>
<accession>A0A7G7CR64</accession>
<dbReference type="Gene3D" id="3.40.710.10">
    <property type="entry name" value="DD-peptidase/beta-lactamase superfamily"/>
    <property type="match status" value="1"/>
</dbReference>
<dbReference type="InterPro" id="IPR002645">
    <property type="entry name" value="STAS_dom"/>
</dbReference>
<feature type="binding site" evidence="7">
    <location>
        <position position="64"/>
    </location>
    <ligand>
        <name>substrate</name>
    </ligand>
</feature>
<dbReference type="PANTHER" id="PTHR12544">
    <property type="entry name" value="GLUTAMINASE"/>
    <property type="match status" value="1"/>
</dbReference>
<dbReference type="GO" id="GO:0006543">
    <property type="term" value="P:L-glutamine catabolic process"/>
    <property type="evidence" value="ECO:0007669"/>
    <property type="project" value="TreeGrafter"/>
</dbReference>
<feature type="domain" description="STAS" evidence="8">
    <location>
        <begin position="330"/>
        <end position="393"/>
    </location>
</feature>
<feature type="binding site" evidence="7">
    <location>
        <position position="191"/>
    </location>
    <ligand>
        <name>substrate</name>
    </ligand>
</feature>
<dbReference type="Pfam" id="PF04960">
    <property type="entry name" value="Glutaminase"/>
    <property type="match status" value="1"/>
</dbReference>
<feature type="binding site" evidence="7">
    <location>
        <position position="114"/>
    </location>
    <ligand>
        <name>substrate</name>
    </ligand>
</feature>
<keyword evidence="10" id="KW-1185">Reference proteome</keyword>
<dbReference type="Proteomes" id="UP000515743">
    <property type="component" value="Chromosome"/>
</dbReference>
<evidence type="ECO:0000256" key="6">
    <source>
        <dbReference type="ARBA" id="ARBA00070405"/>
    </source>
</evidence>
<dbReference type="RefSeq" id="WP_185176454.1">
    <property type="nucleotide sequence ID" value="NZ_CP059404.1"/>
</dbReference>
<feature type="binding site" evidence="7">
    <location>
        <position position="167"/>
    </location>
    <ligand>
        <name>substrate</name>
    </ligand>
</feature>
<evidence type="ECO:0000256" key="5">
    <source>
        <dbReference type="ARBA" id="ARBA00049534"/>
    </source>
</evidence>
<evidence type="ECO:0000256" key="4">
    <source>
        <dbReference type="ARBA" id="ARBA00022801"/>
    </source>
</evidence>
<dbReference type="InterPro" id="IPR036513">
    <property type="entry name" value="STAS_dom_sf"/>
</dbReference>
<dbReference type="SUPFAM" id="SSF56601">
    <property type="entry name" value="beta-lactamase/transpeptidase-like"/>
    <property type="match status" value="1"/>
</dbReference>
<evidence type="ECO:0000256" key="2">
    <source>
        <dbReference type="ARBA" id="ARBA00011881"/>
    </source>
</evidence>